<dbReference type="SUPFAM" id="SSF52540">
    <property type="entry name" value="P-loop containing nucleoside triphosphate hydrolases"/>
    <property type="match status" value="1"/>
</dbReference>
<dbReference type="Proteomes" id="UP000249146">
    <property type="component" value="Unassembled WGS sequence"/>
</dbReference>
<comment type="caution">
    <text evidence="2">The sequence shown here is derived from an EMBL/GenBank/DDBJ whole genome shotgun (WGS) entry which is preliminary data.</text>
</comment>
<protein>
    <submittedName>
        <fullName evidence="2">ATPase component of ABC transporter with duplicated ATPase domains</fullName>
    </submittedName>
</protein>
<dbReference type="Pfam" id="PF00005">
    <property type="entry name" value="ABC_tran"/>
    <property type="match status" value="1"/>
</dbReference>
<accession>A0A328EL18</accession>
<organism evidence="2 3">
    <name type="scientific">Dehalococcoides mccartyi</name>
    <dbReference type="NCBI Taxonomy" id="61435"/>
    <lineage>
        <taxon>Bacteria</taxon>
        <taxon>Bacillati</taxon>
        <taxon>Chloroflexota</taxon>
        <taxon>Dehalococcoidia</taxon>
        <taxon>Dehalococcoidales</taxon>
        <taxon>Dehalococcoidaceae</taxon>
        <taxon>Dehalococcoides</taxon>
    </lineage>
</organism>
<dbReference type="InterPro" id="IPR051309">
    <property type="entry name" value="ABCF_ATPase"/>
</dbReference>
<feature type="domain" description="ABC transporter" evidence="1">
    <location>
        <begin position="18"/>
        <end position="171"/>
    </location>
</feature>
<gene>
    <name evidence="2" type="ORF">C1G87_0256</name>
</gene>
<sequence length="203" mass="22421">MLNIQNLSKSFGVRSLYTGVNLNIGARDRLALLGPNGSGKTTLFEMIAGRLEPDEGKIILRRGTTVGYLEQDIKPSSKQPLLKAVSSASDRLRSLSHKISLLQGELAEEKDGSESNRLMNELGELQHSFEALGGYNAEQEAKLILAGLGFKPADFDRPLHEFSGGWLMRLNWQNSFSSARIYLYWTNLPTTLTWNPPAGLKAT</sequence>
<dbReference type="PANTHER" id="PTHR42855:SF1">
    <property type="entry name" value="ABC TRANSPORTER DOMAIN-CONTAINING PROTEIN"/>
    <property type="match status" value="1"/>
</dbReference>
<dbReference type="GO" id="GO:0005524">
    <property type="term" value="F:ATP binding"/>
    <property type="evidence" value="ECO:0007669"/>
    <property type="project" value="InterPro"/>
</dbReference>
<dbReference type="Gene3D" id="3.40.50.300">
    <property type="entry name" value="P-loop containing nucleotide triphosphate hydrolases"/>
    <property type="match status" value="1"/>
</dbReference>
<dbReference type="PANTHER" id="PTHR42855">
    <property type="entry name" value="ABC TRANSPORTER ATP-BINDING SUBUNIT"/>
    <property type="match status" value="1"/>
</dbReference>
<evidence type="ECO:0000313" key="2">
    <source>
        <dbReference type="EMBL" id="RAL69332.1"/>
    </source>
</evidence>
<reference evidence="2 3" key="1">
    <citation type="submission" date="2018-05" db="EMBL/GenBank/DDBJ databases">
        <title>Draft genome sequences of Dehalococcoides mccartyi strains RC and KS.</title>
        <authorList>
            <person name="Higgins S.A."/>
            <person name="Padilla-Crespo E."/>
            <person name="Loeffler F.E."/>
        </authorList>
    </citation>
    <scope>NUCLEOTIDE SEQUENCE [LARGE SCALE GENOMIC DNA]</scope>
    <source>
        <strain evidence="2 3">RC</strain>
    </source>
</reference>
<dbReference type="AlphaFoldDB" id="A0A328EL18"/>
<name>A0A328EL18_9CHLR</name>
<dbReference type="GO" id="GO:0016887">
    <property type="term" value="F:ATP hydrolysis activity"/>
    <property type="evidence" value="ECO:0007669"/>
    <property type="project" value="InterPro"/>
</dbReference>
<dbReference type="EMBL" id="QGLC01000009">
    <property type="protein sequence ID" value="RAL69332.1"/>
    <property type="molecule type" value="Genomic_DNA"/>
</dbReference>
<proteinExistence type="predicted"/>
<dbReference type="InterPro" id="IPR027417">
    <property type="entry name" value="P-loop_NTPase"/>
</dbReference>
<evidence type="ECO:0000313" key="3">
    <source>
        <dbReference type="Proteomes" id="UP000249146"/>
    </source>
</evidence>
<dbReference type="InterPro" id="IPR003439">
    <property type="entry name" value="ABC_transporter-like_ATP-bd"/>
</dbReference>
<evidence type="ECO:0000259" key="1">
    <source>
        <dbReference type="Pfam" id="PF00005"/>
    </source>
</evidence>